<sequence length="82" mass="9006">MSPQHIADGRDVFARRYEYDDEAVIALDLGVEASDASVDVVDGTAIVVVETPEGERQEEFDLPNEQARAFIRNGVLTIEVNA</sequence>
<evidence type="ECO:0000313" key="2">
    <source>
        <dbReference type="Proteomes" id="UP001596312"/>
    </source>
</evidence>
<dbReference type="SUPFAM" id="SSF49764">
    <property type="entry name" value="HSP20-like chaperones"/>
    <property type="match status" value="1"/>
</dbReference>
<dbReference type="RefSeq" id="WP_340602631.1">
    <property type="nucleotide sequence ID" value="NZ_JBBMXV010000001.1"/>
</dbReference>
<name>A0ABD5V238_9EURY</name>
<dbReference type="AlphaFoldDB" id="A0ABD5V238"/>
<proteinExistence type="predicted"/>
<protein>
    <submittedName>
        <fullName evidence="1">Hsp20/alpha crystallin family protein</fullName>
    </submittedName>
</protein>
<evidence type="ECO:0000313" key="1">
    <source>
        <dbReference type="EMBL" id="MFC6904120.1"/>
    </source>
</evidence>
<dbReference type="Proteomes" id="UP001596312">
    <property type="component" value="Unassembled WGS sequence"/>
</dbReference>
<keyword evidence="2" id="KW-1185">Reference proteome</keyword>
<dbReference type="InterPro" id="IPR008978">
    <property type="entry name" value="HSP20-like_chaperone"/>
</dbReference>
<comment type="caution">
    <text evidence="1">The sequence shown here is derived from an EMBL/GenBank/DDBJ whole genome shotgun (WGS) entry which is preliminary data.</text>
</comment>
<dbReference type="Pfam" id="PF23444">
    <property type="entry name" value="DUF7127"/>
    <property type="match status" value="1"/>
</dbReference>
<organism evidence="1 2">
    <name type="scientific">Halalkalicoccus tibetensis</name>
    <dbReference type="NCBI Taxonomy" id="175632"/>
    <lineage>
        <taxon>Archaea</taxon>
        <taxon>Methanobacteriati</taxon>
        <taxon>Methanobacteriota</taxon>
        <taxon>Stenosarchaea group</taxon>
        <taxon>Halobacteria</taxon>
        <taxon>Halobacteriales</taxon>
        <taxon>Halococcaceae</taxon>
        <taxon>Halalkalicoccus</taxon>
    </lineage>
</organism>
<dbReference type="CDD" id="cd00298">
    <property type="entry name" value="ACD_sHsps_p23-like"/>
    <property type="match status" value="1"/>
</dbReference>
<dbReference type="EMBL" id="JBHSXQ010000001">
    <property type="protein sequence ID" value="MFC6904120.1"/>
    <property type="molecule type" value="Genomic_DNA"/>
</dbReference>
<accession>A0ABD5V238</accession>
<reference evidence="1 2" key="1">
    <citation type="journal article" date="2019" name="Int. J. Syst. Evol. Microbiol.">
        <title>The Global Catalogue of Microorganisms (GCM) 10K type strain sequencing project: providing services to taxonomists for standard genome sequencing and annotation.</title>
        <authorList>
            <consortium name="The Broad Institute Genomics Platform"/>
            <consortium name="The Broad Institute Genome Sequencing Center for Infectious Disease"/>
            <person name="Wu L."/>
            <person name="Ma J."/>
        </authorList>
    </citation>
    <scope>NUCLEOTIDE SEQUENCE [LARGE SCALE GENOMIC DNA]</scope>
    <source>
        <strain evidence="1 2">CGMCC 1.3240</strain>
    </source>
</reference>
<gene>
    <name evidence="1" type="ORF">ACFQGH_02770</name>
</gene>
<dbReference type="InterPro" id="IPR055551">
    <property type="entry name" value="DUF7127"/>
</dbReference>